<dbReference type="Pfam" id="PF04828">
    <property type="entry name" value="GFA"/>
    <property type="match status" value="1"/>
</dbReference>
<dbReference type="PANTHER" id="PTHR33337">
    <property type="entry name" value="GFA DOMAIN-CONTAINING PROTEIN"/>
    <property type="match status" value="1"/>
</dbReference>
<feature type="domain" description="CENP-V/GFA" evidence="5">
    <location>
        <begin position="17"/>
        <end position="133"/>
    </location>
</feature>
<dbReference type="EMBL" id="QEYD01000004">
    <property type="protein sequence ID" value="PWE29801.1"/>
    <property type="molecule type" value="Genomic_DNA"/>
</dbReference>
<keyword evidence="4" id="KW-0456">Lyase</keyword>
<dbReference type="GO" id="GO:0046872">
    <property type="term" value="F:metal ion binding"/>
    <property type="evidence" value="ECO:0007669"/>
    <property type="project" value="UniProtKB-KW"/>
</dbReference>
<keyword evidence="2" id="KW-0479">Metal-binding</keyword>
<evidence type="ECO:0000256" key="4">
    <source>
        <dbReference type="ARBA" id="ARBA00023239"/>
    </source>
</evidence>
<dbReference type="InterPro" id="IPR011057">
    <property type="entry name" value="Mss4-like_sf"/>
</dbReference>
<keyword evidence="7" id="KW-1185">Reference proteome</keyword>
<sequence length="165" mass="18211">MLPETPDSSRPDVSLPLQGGCACGAVRYTLKSAPVALFACHCTLCQRQSGSAFGQSLRVRRADLDIQGETVTLRRETERGTRSESVFCPGCGGRLYNMRPGTDFCHLRGGTLDDTSWLRPAAHIWTRHAQPWFTPPADTLVETGQPASLDAIVQHWQDTKAPRFR</sequence>
<evidence type="ECO:0000256" key="3">
    <source>
        <dbReference type="ARBA" id="ARBA00022833"/>
    </source>
</evidence>
<evidence type="ECO:0000313" key="6">
    <source>
        <dbReference type="EMBL" id="PWE29801.1"/>
    </source>
</evidence>
<dbReference type="InterPro" id="IPR006913">
    <property type="entry name" value="CENP-V/GFA"/>
</dbReference>
<organism evidence="6 7">
    <name type="scientific">Pararhodobacter marinus</name>
    <dbReference type="NCBI Taxonomy" id="2184063"/>
    <lineage>
        <taxon>Bacteria</taxon>
        <taxon>Pseudomonadati</taxon>
        <taxon>Pseudomonadota</taxon>
        <taxon>Alphaproteobacteria</taxon>
        <taxon>Rhodobacterales</taxon>
        <taxon>Paracoccaceae</taxon>
        <taxon>Pararhodobacter</taxon>
    </lineage>
</organism>
<protein>
    <submittedName>
        <fullName evidence="6">Aldehyde-activating protein</fullName>
    </submittedName>
</protein>
<name>A0A2U2CD95_9RHOB</name>
<gene>
    <name evidence="6" type="ORF">C4N9_08680</name>
</gene>
<dbReference type="PANTHER" id="PTHR33337:SF3">
    <property type="entry name" value="CENP-V_GFA DOMAIN-CONTAINING PROTEIN"/>
    <property type="match status" value="1"/>
</dbReference>
<accession>A0A2U2CD95</accession>
<dbReference type="SUPFAM" id="SSF51316">
    <property type="entry name" value="Mss4-like"/>
    <property type="match status" value="1"/>
</dbReference>
<comment type="similarity">
    <text evidence="1">Belongs to the Gfa family.</text>
</comment>
<proteinExistence type="inferred from homology"/>
<evidence type="ECO:0000256" key="1">
    <source>
        <dbReference type="ARBA" id="ARBA00005495"/>
    </source>
</evidence>
<dbReference type="RefSeq" id="WP_109532913.1">
    <property type="nucleotide sequence ID" value="NZ_QEYD01000004.1"/>
</dbReference>
<dbReference type="Proteomes" id="UP000244940">
    <property type="component" value="Unassembled WGS sequence"/>
</dbReference>
<comment type="caution">
    <text evidence="6">The sequence shown here is derived from an EMBL/GenBank/DDBJ whole genome shotgun (WGS) entry which is preliminary data.</text>
</comment>
<dbReference type="Gene3D" id="3.90.1590.10">
    <property type="entry name" value="glutathione-dependent formaldehyde- activating enzyme (gfa)"/>
    <property type="match status" value="1"/>
</dbReference>
<dbReference type="GeneID" id="94364965"/>
<evidence type="ECO:0000259" key="5">
    <source>
        <dbReference type="PROSITE" id="PS51891"/>
    </source>
</evidence>
<reference evidence="6 7" key="1">
    <citation type="submission" date="2018-05" db="EMBL/GenBank/DDBJ databases">
        <title>Pararhodobacter marina sp. nov., isolated from deep-sea water of the Indian Ocean.</title>
        <authorList>
            <person name="Lai Q.Sr."/>
            <person name="Liu X."/>
            <person name="Shao Z."/>
        </authorList>
    </citation>
    <scope>NUCLEOTIDE SEQUENCE [LARGE SCALE GENOMIC DNA]</scope>
    <source>
        <strain evidence="6 7">CIC4N-9</strain>
    </source>
</reference>
<dbReference type="AlphaFoldDB" id="A0A2U2CD95"/>
<dbReference type="PROSITE" id="PS51891">
    <property type="entry name" value="CENP_V_GFA"/>
    <property type="match status" value="1"/>
</dbReference>
<evidence type="ECO:0000256" key="2">
    <source>
        <dbReference type="ARBA" id="ARBA00022723"/>
    </source>
</evidence>
<dbReference type="OrthoDB" id="9807246at2"/>
<evidence type="ECO:0000313" key="7">
    <source>
        <dbReference type="Proteomes" id="UP000244940"/>
    </source>
</evidence>
<keyword evidence="3" id="KW-0862">Zinc</keyword>
<dbReference type="GO" id="GO:0016846">
    <property type="term" value="F:carbon-sulfur lyase activity"/>
    <property type="evidence" value="ECO:0007669"/>
    <property type="project" value="InterPro"/>
</dbReference>